<gene>
    <name evidence="7" type="ORF">J3U87_17190</name>
</gene>
<proteinExistence type="predicted"/>
<dbReference type="EMBL" id="CP071793">
    <property type="protein sequence ID" value="QTD54183.1"/>
    <property type="molecule type" value="Genomic_DNA"/>
</dbReference>
<evidence type="ECO:0000256" key="1">
    <source>
        <dbReference type="ARBA" id="ARBA00011900"/>
    </source>
</evidence>
<dbReference type="GO" id="GO:0009307">
    <property type="term" value="P:DNA restriction-modification system"/>
    <property type="evidence" value="ECO:0007669"/>
    <property type="project" value="InterPro"/>
</dbReference>
<dbReference type="PRINTS" id="PR00505">
    <property type="entry name" value="D12N6MTFRASE"/>
</dbReference>
<reference evidence="7" key="1">
    <citation type="submission" date="2021-03" db="EMBL/GenBank/DDBJ databases">
        <title>Acanthopleuribacteraceae sp. M133.</title>
        <authorList>
            <person name="Wang G."/>
        </authorList>
    </citation>
    <scope>NUCLEOTIDE SEQUENCE</scope>
    <source>
        <strain evidence="7">M133</strain>
    </source>
</reference>
<dbReference type="InterPro" id="IPR012327">
    <property type="entry name" value="MeTrfase_D12"/>
</dbReference>
<evidence type="ECO:0000313" key="8">
    <source>
        <dbReference type="Proteomes" id="UP000663929"/>
    </source>
</evidence>
<feature type="compositionally biased region" description="Basic and acidic residues" evidence="6">
    <location>
        <begin position="607"/>
        <end position="620"/>
    </location>
</feature>
<organism evidence="7 8">
    <name type="scientific">Sulfidibacter corallicola</name>
    <dbReference type="NCBI Taxonomy" id="2818388"/>
    <lineage>
        <taxon>Bacteria</taxon>
        <taxon>Pseudomonadati</taxon>
        <taxon>Acidobacteriota</taxon>
        <taxon>Holophagae</taxon>
        <taxon>Acanthopleuribacterales</taxon>
        <taxon>Acanthopleuribacteraceae</taxon>
        <taxon>Sulfidibacter</taxon>
    </lineage>
</organism>
<evidence type="ECO:0000256" key="4">
    <source>
        <dbReference type="ARBA" id="ARBA00022691"/>
    </source>
</evidence>
<dbReference type="KEGG" id="scor:J3U87_17190"/>
<evidence type="ECO:0000256" key="2">
    <source>
        <dbReference type="ARBA" id="ARBA00022603"/>
    </source>
</evidence>
<dbReference type="GO" id="GO:0032259">
    <property type="term" value="P:methylation"/>
    <property type="evidence" value="ECO:0007669"/>
    <property type="project" value="UniProtKB-KW"/>
</dbReference>
<keyword evidence="4" id="KW-0949">S-adenosyl-L-methionine</keyword>
<dbReference type="Pfam" id="PF02086">
    <property type="entry name" value="MethyltransfD12"/>
    <property type="match status" value="1"/>
</dbReference>
<dbReference type="GO" id="GO:0009007">
    <property type="term" value="F:site-specific DNA-methyltransferase (adenine-specific) activity"/>
    <property type="evidence" value="ECO:0007669"/>
    <property type="project" value="UniProtKB-EC"/>
</dbReference>
<sequence length="787" mass="87363">MELMQTDLDRIQFLLETEAGLTLGEDLRTEGKAEEGERPAYKTSYLGSKQKLVDWIWKHTPDGVKIVFDAFAGSAAVGYMYKTKGLQVIASDRLRISYHMARAIIENQKTRLSDEDVAMLLAANADAGTFVRNHFKGMYFNKGVHERIDTIRSNIDKLKGYKKDLALFALVRTCMLGTDHGHFGSRTPDSRLVLNAKAFDEGFQRFVKRINQLVFDNGQDNRVIQGDIESVLPQVKADLVYFDPPYATEFSAANYTAVYHFVEGLMTYWKGMALRDTALKTFETDHKAISPKTAPAFFEKFLGAAQHIPIWLISYRDKAFPNESQMRGIFAKLGRTSTMRSKDHKYNLFNKRASDANQPKERLFLATRDSAKSKADVEIIQLDGNGHEEEPQTAACHTEFPVEIELIPNAPLKTSAEQQSPLGDPQFRCVLCRVGTNKNGDHFSHAELSTRYTTAINKKVDLKHSQEFDDIVGGIIGSDFVEDDQGARVEVVGELYLAESAHAALAYKLMKRGIVRQVSMECDYAEGECSVCHKRFGSKANYCIHLAKFKGAQFQGQPVYEILHGVTFTGLGLLDRKGADENAKITQVGSEQSGFDRQPSQGEDMEDKAKDHAEAAKDPGDGGGGGTGQPESLEQQNRALQEENKKLKQQVQELTKRIEELEAEQKAAANRVRAEKLLAQYAKKGVSFSTDEARKKELDRLAGLSDEAFAATEAALAVLPEPSVPKAEKEPEKAKTEAPKAAANLSTEAQVRPHDVDDTPASLEDELTQGFMAAYRERLGFTASGSS</sequence>
<accession>A0A8A4TXH3</accession>
<dbReference type="PROSITE" id="PS00092">
    <property type="entry name" value="N6_MTASE"/>
    <property type="match status" value="1"/>
</dbReference>
<protein>
    <recommendedName>
        <fullName evidence="1">site-specific DNA-methyltransferase (adenine-specific)</fullName>
        <ecNumber evidence="1">2.1.1.72</ecNumber>
    </recommendedName>
</protein>
<evidence type="ECO:0000313" key="7">
    <source>
        <dbReference type="EMBL" id="QTD54183.1"/>
    </source>
</evidence>
<name>A0A8A4TXH3_SULCO</name>
<keyword evidence="2 7" id="KW-0489">Methyltransferase</keyword>
<evidence type="ECO:0000256" key="5">
    <source>
        <dbReference type="ARBA" id="ARBA00047942"/>
    </source>
</evidence>
<evidence type="ECO:0000256" key="3">
    <source>
        <dbReference type="ARBA" id="ARBA00022679"/>
    </source>
</evidence>
<dbReference type="SUPFAM" id="SSF53335">
    <property type="entry name" value="S-adenosyl-L-methionine-dependent methyltransferases"/>
    <property type="match status" value="1"/>
</dbReference>
<comment type="catalytic activity">
    <reaction evidence="5">
        <text>a 2'-deoxyadenosine in DNA + S-adenosyl-L-methionine = an N(6)-methyl-2'-deoxyadenosine in DNA + S-adenosyl-L-homocysteine + H(+)</text>
        <dbReference type="Rhea" id="RHEA:15197"/>
        <dbReference type="Rhea" id="RHEA-COMP:12418"/>
        <dbReference type="Rhea" id="RHEA-COMP:12419"/>
        <dbReference type="ChEBI" id="CHEBI:15378"/>
        <dbReference type="ChEBI" id="CHEBI:57856"/>
        <dbReference type="ChEBI" id="CHEBI:59789"/>
        <dbReference type="ChEBI" id="CHEBI:90615"/>
        <dbReference type="ChEBI" id="CHEBI:90616"/>
        <dbReference type="EC" id="2.1.1.72"/>
    </reaction>
</comment>
<feature type="compositionally biased region" description="Basic and acidic residues" evidence="6">
    <location>
        <begin position="726"/>
        <end position="738"/>
    </location>
</feature>
<keyword evidence="3" id="KW-0808">Transferase</keyword>
<dbReference type="GO" id="GO:0003676">
    <property type="term" value="F:nucleic acid binding"/>
    <property type="evidence" value="ECO:0007669"/>
    <property type="project" value="InterPro"/>
</dbReference>
<dbReference type="InterPro" id="IPR029063">
    <property type="entry name" value="SAM-dependent_MTases_sf"/>
</dbReference>
<dbReference type="EC" id="2.1.1.72" evidence="1"/>
<dbReference type="REBASE" id="460385">
    <property type="entry name" value="M.AbaM133ORF17190P"/>
</dbReference>
<evidence type="ECO:0000256" key="6">
    <source>
        <dbReference type="SAM" id="MobiDB-lite"/>
    </source>
</evidence>
<feature type="region of interest" description="Disordered" evidence="6">
    <location>
        <begin position="585"/>
        <end position="632"/>
    </location>
</feature>
<dbReference type="Gene3D" id="3.40.50.150">
    <property type="entry name" value="Vaccinia Virus protein VP39"/>
    <property type="match status" value="1"/>
</dbReference>
<dbReference type="Proteomes" id="UP000663929">
    <property type="component" value="Chromosome"/>
</dbReference>
<dbReference type="AlphaFoldDB" id="A0A8A4TXH3"/>
<feature type="region of interest" description="Disordered" evidence="6">
    <location>
        <begin position="720"/>
        <end position="764"/>
    </location>
</feature>
<feature type="compositionally biased region" description="Polar residues" evidence="6">
    <location>
        <begin position="585"/>
        <end position="601"/>
    </location>
</feature>
<keyword evidence="8" id="KW-1185">Reference proteome</keyword>
<dbReference type="InterPro" id="IPR002052">
    <property type="entry name" value="DNA_methylase_N6_adenine_CS"/>
</dbReference>